<comment type="caution">
    <text evidence="2">The sequence shown here is derived from an EMBL/GenBank/DDBJ whole genome shotgun (WGS) entry which is preliminary data.</text>
</comment>
<evidence type="ECO:0000259" key="1">
    <source>
        <dbReference type="Pfam" id="PF12867"/>
    </source>
</evidence>
<dbReference type="Proteomes" id="UP000665561">
    <property type="component" value="Unassembled WGS sequence"/>
</dbReference>
<dbReference type="InterPro" id="IPR034660">
    <property type="entry name" value="DinB/YfiT-like"/>
</dbReference>
<gene>
    <name evidence="2" type="ORF">GT019_24910</name>
</gene>
<evidence type="ECO:0000313" key="2">
    <source>
        <dbReference type="EMBL" id="NBD27126.1"/>
    </source>
</evidence>
<dbReference type="Gene3D" id="1.20.120.450">
    <property type="entry name" value="dinb family like domain"/>
    <property type="match status" value="1"/>
</dbReference>
<dbReference type="EMBL" id="JAAAMV010000025">
    <property type="protein sequence ID" value="NBD27126.1"/>
    <property type="molecule type" value="Genomic_DNA"/>
</dbReference>
<dbReference type="RefSeq" id="WP_161746143.1">
    <property type="nucleotide sequence ID" value="NZ_JAAAMV010000025.1"/>
</dbReference>
<reference evidence="2 3" key="1">
    <citation type="submission" date="2020-01" db="EMBL/GenBank/DDBJ databases">
        <title>Paenibacillus soybeanensis sp. nov. isolated from the nodules of soybean (Glycine max(L.) Merr).</title>
        <authorList>
            <person name="Wang H."/>
        </authorList>
    </citation>
    <scope>NUCLEOTIDE SEQUENCE [LARGE SCALE GENOMIC DNA]</scope>
    <source>
        <strain evidence="2 3">T1</strain>
    </source>
</reference>
<dbReference type="InterPro" id="IPR024775">
    <property type="entry name" value="DinB-like"/>
</dbReference>
<sequence length="150" mass="17219">MADHSAIRRLRDFTAWVKTLNDLDPGLWLKPIAAGKWSTAEIVAHLANWDRHILSSILPAARQGGAIRFPDEDAYNRQASDYAKSGITQSALLAETIRTRERLVAELLEMPEEWYARKLNYSLDMLIPEFANHDDHHRDQIVRFLRANAK</sequence>
<keyword evidence="3" id="KW-1185">Reference proteome</keyword>
<feature type="domain" description="DinB-like" evidence="1">
    <location>
        <begin position="16"/>
        <end position="141"/>
    </location>
</feature>
<accession>A0ABW9XX82</accession>
<name>A0ABW9XX82_9BACL</name>
<dbReference type="Pfam" id="PF12867">
    <property type="entry name" value="DinB_2"/>
    <property type="match status" value="1"/>
</dbReference>
<organism evidence="2 3">
    <name type="scientific">Paenibacillus glycinis</name>
    <dbReference type="NCBI Taxonomy" id="2697035"/>
    <lineage>
        <taxon>Bacteria</taxon>
        <taxon>Bacillati</taxon>
        <taxon>Bacillota</taxon>
        <taxon>Bacilli</taxon>
        <taxon>Bacillales</taxon>
        <taxon>Paenibacillaceae</taxon>
        <taxon>Paenibacillus</taxon>
    </lineage>
</organism>
<protein>
    <submittedName>
        <fullName evidence="2">DinB family protein</fullName>
    </submittedName>
</protein>
<dbReference type="SUPFAM" id="SSF109854">
    <property type="entry name" value="DinB/YfiT-like putative metalloenzymes"/>
    <property type="match status" value="1"/>
</dbReference>
<evidence type="ECO:0000313" key="3">
    <source>
        <dbReference type="Proteomes" id="UP000665561"/>
    </source>
</evidence>
<proteinExistence type="predicted"/>